<sequence>MQLAFLDLEAALDYPHRGRLLNALRADGVPGKFVRLLDDVNQRTIAVVRTPARCATPLEVEVGVRQGIVAGPFLFTFAIGDNNEEQSISVLQTSS</sequence>
<protein>
    <recommendedName>
        <fullName evidence="3">Reverse transcriptase domain-containing protein</fullName>
    </recommendedName>
</protein>
<keyword evidence="2" id="KW-1185">Reference proteome</keyword>
<name>A0ABR1EGD8_NECAM</name>
<dbReference type="EMBL" id="JAVFWL010000006">
    <property type="protein sequence ID" value="KAK6761739.1"/>
    <property type="molecule type" value="Genomic_DNA"/>
</dbReference>
<proteinExistence type="predicted"/>
<evidence type="ECO:0008006" key="3">
    <source>
        <dbReference type="Google" id="ProtNLM"/>
    </source>
</evidence>
<evidence type="ECO:0000313" key="2">
    <source>
        <dbReference type="Proteomes" id="UP001303046"/>
    </source>
</evidence>
<organism evidence="1 2">
    <name type="scientific">Necator americanus</name>
    <name type="common">Human hookworm</name>
    <dbReference type="NCBI Taxonomy" id="51031"/>
    <lineage>
        <taxon>Eukaryota</taxon>
        <taxon>Metazoa</taxon>
        <taxon>Ecdysozoa</taxon>
        <taxon>Nematoda</taxon>
        <taxon>Chromadorea</taxon>
        <taxon>Rhabditida</taxon>
        <taxon>Rhabditina</taxon>
        <taxon>Rhabditomorpha</taxon>
        <taxon>Strongyloidea</taxon>
        <taxon>Ancylostomatidae</taxon>
        <taxon>Bunostominae</taxon>
        <taxon>Necator</taxon>
    </lineage>
</organism>
<gene>
    <name evidence="1" type="primary">Necator_chrX.g22880</name>
    <name evidence="1" type="ORF">RB195_022717</name>
</gene>
<comment type="caution">
    <text evidence="1">The sequence shown here is derived from an EMBL/GenBank/DDBJ whole genome shotgun (WGS) entry which is preliminary data.</text>
</comment>
<accession>A0ABR1EGD8</accession>
<dbReference type="Proteomes" id="UP001303046">
    <property type="component" value="Unassembled WGS sequence"/>
</dbReference>
<reference evidence="1 2" key="1">
    <citation type="submission" date="2023-08" db="EMBL/GenBank/DDBJ databases">
        <title>A Necator americanus chromosomal reference genome.</title>
        <authorList>
            <person name="Ilik V."/>
            <person name="Petrzelkova K.J."/>
            <person name="Pardy F."/>
            <person name="Fuh T."/>
            <person name="Niatou-Singa F.S."/>
            <person name="Gouil Q."/>
            <person name="Baker L."/>
            <person name="Ritchie M.E."/>
            <person name="Jex A.R."/>
            <person name="Gazzola D."/>
            <person name="Li H."/>
            <person name="Toshio Fujiwara R."/>
            <person name="Zhan B."/>
            <person name="Aroian R.V."/>
            <person name="Pafco B."/>
            <person name="Schwarz E.M."/>
        </authorList>
    </citation>
    <scope>NUCLEOTIDE SEQUENCE [LARGE SCALE GENOMIC DNA]</scope>
    <source>
        <strain evidence="1 2">Aroian</strain>
        <tissue evidence="1">Whole animal</tissue>
    </source>
</reference>
<evidence type="ECO:0000313" key="1">
    <source>
        <dbReference type="EMBL" id="KAK6761739.1"/>
    </source>
</evidence>